<evidence type="ECO:0000313" key="2">
    <source>
        <dbReference type="Proteomes" id="UP000199451"/>
    </source>
</evidence>
<dbReference type="Proteomes" id="UP000199451">
    <property type="component" value="Unassembled WGS sequence"/>
</dbReference>
<gene>
    <name evidence="1" type="ORF">SAMN04487949_0177</name>
</gene>
<proteinExistence type="predicted"/>
<dbReference type="InterPro" id="IPR055951">
    <property type="entry name" value="DUF7529"/>
</dbReference>
<dbReference type="Pfam" id="PF24373">
    <property type="entry name" value="DUF7529"/>
    <property type="match status" value="1"/>
</dbReference>
<dbReference type="OrthoDB" id="236506at2157"/>
<dbReference type="AlphaFoldDB" id="A0A1G9P0D2"/>
<dbReference type="STRING" id="660521.SAMN04487949_0177"/>
<dbReference type="EMBL" id="FNHL01000001">
    <property type="protein sequence ID" value="SDL92061.1"/>
    <property type="molecule type" value="Genomic_DNA"/>
</dbReference>
<organism evidence="1 2">
    <name type="scientific">Halogranum gelatinilyticum</name>
    <dbReference type="NCBI Taxonomy" id="660521"/>
    <lineage>
        <taxon>Archaea</taxon>
        <taxon>Methanobacteriati</taxon>
        <taxon>Methanobacteriota</taxon>
        <taxon>Stenosarchaea group</taxon>
        <taxon>Halobacteria</taxon>
        <taxon>Halobacteriales</taxon>
        <taxon>Haloferacaceae</taxon>
    </lineage>
</organism>
<protein>
    <submittedName>
        <fullName evidence="1">Uncharacterized protein</fullName>
    </submittedName>
</protein>
<accession>A0A1G9P0D2</accession>
<keyword evidence="2" id="KW-1185">Reference proteome</keyword>
<dbReference type="RefSeq" id="WP_089693150.1">
    <property type="nucleotide sequence ID" value="NZ_FNHL01000001.1"/>
</dbReference>
<sequence>MPDISEDMDHGERIAANAGAEKEAWAATLDDMRALAAEYEEQGWETITIQAGDTTPRGDHEGGTFGLYFLTPGNKADAFVDAVEAGEFPQYEVYRAEQDGTVFLVLELLDPETETAIFVAGTFALRNSLACAKKAADEGEIYTHLHTLDGALLGSFRHADYEDFFPSITAVEDWADVDESAMNY</sequence>
<reference evidence="2" key="1">
    <citation type="submission" date="2016-10" db="EMBL/GenBank/DDBJ databases">
        <authorList>
            <person name="Varghese N."/>
            <person name="Submissions S."/>
        </authorList>
    </citation>
    <scope>NUCLEOTIDE SEQUENCE [LARGE SCALE GENOMIC DNA]</scope>
    <source>
        <strain evidence="2">CGMCC 1.10119</strain>
    </source>
</reference>
<evidence type="ECO:0000313" key="1">
    <source>
        <dbReference type="EMBL" id="SDL92061.1"/>
    </source>
</evidence>
<name>A0A1G9P0D2_9EURY</name>